<dbReference type="EMBL" id="LR797342">
    <property type="protein sequence ID" value="CAB4203818.1"/>
    <property type="molecule type" value="Genomic_DNA"/>
</dbReference>
<accession>A0A6J7XF98</accession>
<evidence type="ECO:0000313" key="2">
    <source>
        <dbReference type="EMBL" id="CAB5229954.1"/>
    </source>
</evidence>
<sequence>MSTDQTHDEYVEAVEKLAANLKDITGLTWEYEMTGGGCDALVTTDTLGRYIMLTDTNAQIPLEPETEMCVGLYTDAEECEYLDSENAYSTEHVGRIISAWRKAGIGSAYVCDIHCDESRMNKHGQCDECLDDAHEMEIMARG</sequence>
<name>A0A6J7XF98_9CAUD</name>
<reference evidence="2" key="1">
    <citation type="submission" date="2020-05" db="EMBL/GenBank/DDBJ databases">
        <authorList>
            <person name="Chiriac C."/>
            <person name="Salcher M."/>
            <person name="Ghai R."/>
            <person name="Kavagutti S V."/>
        </authorList>
    </citation>
    <scope>NUCLEOTIDE SEQUENCE</scope>
</reference>
<protein>
    <submittedName>
        <fullName evidence="2">Uncharacterized protein</fullName>
    </submittedName>
</protein>
<gene>
    <name evidence="1" type="ORF">UFOVP1389_2</name>
    <name evidence="2" type="ORF">UFOVP1566_32</name>
</gene>
<organism evidence="2">
    <name type="scientific">uncultured Caudovirales phage</name>
    <dbReference type="NCBI Taxonomy" id="2100421"/>
    <lineage>
        <taxon>Viruses</taxon>
        <taxon>Duplodnaviria</taxon>
        <taxon>Heunggongvirae</taxon>
        <taxon>Uroviricota</taxon>
        <taxon>Caudoviricetes</taxon>
        <taxon>Peduoviridae</taxon>
        <taxon>Maltschvirus</taxon>
        <taxon>Maltschvirus maltsch</taxon>
    </lineage>
</organism>
<dbReference type="EMBL" id="LR798417">
    <property type="protein sequence ID" value="CAB5229954.1"/>
    <property type="molecule type" value="Genomic_DNA"/>
</dbReference>
<proteinExistence type="predicted"/>
<evidence type="ECO:0000313" key="1">
    <source>
        <dbReference type="EMBL" id="CAB4203818.1"/>
    </source>
</evidence>